<dbReference type="Proteomes" id="UP001596183">
    <property type="component" value="Unassembled WGS sequence"/>
</dbReference>
<comment type="caution">
    <text evidence="5">The sequence shown here is derived from an EMBL/GenBank/DDBJ whole genome shotgun (WGS) entry which is preliminary data.</text>
</comment>
<dbReference type="RefSeq" id="WP_381214752.1">
    <property type="nucleotide sequence ID" value="NZ_JBHSPC010000067.1"/>
</dbReference>
<proteinExistence type="predicted"/>
<sequence>MLVRDADEGGAGKRACAPVLGAAGIEAPRQPPPDGLTDRGVQVLRLAARGPANRQIGMEPSLSPRTVDHHPAHVYDRTGRRTRAGVALYATGHSLFP</sequence>
<evidence type="ECO:0000256" key="2">
    <source>
        <dbReference type="ARBA" id="ARBA00023125"/>
    </source>
</evidence>
<dbReference type="PRINTS" id="PR00038">
    <property type="entry name" value="HTHLUXR"/>
</dbReference>
<evidence type="ECO:0000256" key="1">
    <source>
        <dbReference type="ARBA" id="ARBA00023015"/>
    </source>
</evidence>
<evidence type="ECO:0000259" key="4">
    <source>
        <dbReference type="SMART" id="SM00421"/>
    </source>
</evidence>
<evidence type="ECO:0000256" key="3">
    <source>
        <dbReference type="ARBA" id="ARBA00023163"/>
    </source>
</evidence>
<evidence type="ECO:0000313" key="5">
    <source>
        <dbReference type="EMBL" id="MFC5672580.1"/>
    </source>
</evidence>
<name>A0ABW0XWK9_9ACTN</name>
<organism evidence="5 6">
    <name type="scientific">Streptomyces incanus</name>
    <dbReference type="NCBI Taxonomy" id="887453"/>
    <lineage>
        <taxon>Bacteria</taxon>
        <taxon>Bacillati</taxon>
        <taxon>Actinomycetota</taxon>
        <taxon>Actinomycetes</taxon>
        <taxon>Kitasatosporales</taxon>
        <taxon>Streptomycetaceae</taxon>
        <taxon>Streptomyces</taxon>
    </lineage>
</organism>
<dbReference type="InterPro" id="IPR016032">
    <property type="entry name" value="Sig_transdc_resp-reg_C-effctor"/>
</dbReference>
<keyword evidence="3" id="KW-0804">Transcription</keyword>
<dbReference type="EMBL" id="JBHSPC010000067">
    <property type="protein sequence ID" value="MFC5672580.1"/>
    <property type="molecule type" value="Genomic_DNA"/>
</dbReference>
<dbReference type="Gene3D" id="1.10.10.10">
    <property type="entry name" value="Winged helix-like DNA-binding domain superfamily/Winged helix DNA-binding domain"/>
    <property type="match status" value="1"/>
</dbReference>
<gene>
    <name evidence="5" type="ORF">ACFP2V_21390</name>
</gene>
<dbReference type="Pfam" id="PF00196">
    <property type="entry name" value="GerE"/>
    <property type="match status" value="1"/>
</dbReference>
<dbReference type="PANTHER" id="PTHR44688">
    <property type="entry name" value="DNA-BINDING TRANSCRIPTIONAL ACTIVATOR DEVR_DOSR"/>
    <property type="match status" value="1"/>
</dbReference>
<evidence type="ECO:0000313" key="6">
    <source>
        <dbReference type="Proteomes" id="UP001596183"/>
    </source>
</evidence>
<dbReference type="SMART" id="SM00421">
    <property type="entry name" value="HTH_LUXR"/>
    <property type="match status" value="1"/>
</dbReference>
<keyword evidence="6" id="KW-1185">Reference proteome</keyword>
<dbReference type="InterPro" id="IPR036388">
    <property type="entry name" value="WH-like_DNA-bd_sf"/>
</dbReference>
<reference evidence="6" key="1">
    <citation type="journal article" date="2019" name="Int. J. Syst. Evol. Microbiol.">
        <title>The Global Catalogue of Microorganisms (GCM) 10K type strain sequencing project: providing services to taxonomists for standard genome sequencing and annotation.</title>
        <authorList>
            <consortium name="The Broad Institute Genomics Platform"/>
            <consortium name="The Broad Institute Genome Sequencing Center for Infectious Disease"/>
            <person name="Wu L."/>
            <person name="Ma J."/>
        </authorList>
    </citation>
    <scope>NUCLEOTIDE SEQUENCE [LARGE SCALE GENOMIC DNA]</scope>
    <source>
        <strain evidence="6">JCM 13852</strain>
    </source>
</reference>
<dbReference type="InterPro" id="IPR000792">
    <property type="entry name" value="Tscrpt_reg_LuxR_C"/>
</dbReference>
<feature type="domain" description="HTH luxR-type" evidence="4">
    <location>
        <begin position="33"/>
        <end position="90"/>
    </location>
</feature>
<dbReference type="SUPFAM" id="SSF46894">
    <property type="entry name" value="C-terminal effector domain of the bipartite response regulators"/>
    <property type="match status" value="1"/>
</dbReference>
<dbReference type="PANTHER" id="PTHR44688:SF16">
    <property type="entry name" value="DNA-BINDING TRANSCRIPTIONAL ACTIVATOR DEVR_DOSR"/>
    <property type="match status" value="1"/>
</dbReference>
<keyword evidence="1" id="KW-0805">Transcription regulation</keyword>
<keyword evidence="2" id="KW-0238">DNA-binding</keyword>
<accession>A0ABW0XWK9</accession>
<protein>
    <submittedName>
        <fullName evidence="5">Helix-turn-helix transcriptional regulator</fullName>
    </submittedName>
</protein>